<dbReference type="PROSITE" id="PS51257">
    <property type="entry name" value="PROKAR_LIPOPROTEIN"/>
    <property type="match status" value="1"/>
</dbReference>
<accession>A0A1H4NMN4</accession>
<sequence>MNLRTRLVLTSTVLVVGAVTSACGGGGSDSSGAPTDASKDEFCSTYSDLFTDLMGDMTEVPSDEQMATAVKDWAQKLEDVGTPEDISDDARAGFDSLVEQANSIDAEDFSIDKLDELAKGGEGASEAVQKQATAFADYLTDTCGNPLDDLEMPEMPSATP</sequence>
<organism evidence="2 3">
    <name type="scientific">Nocardioides exalbidus</name>
    <dbReference type="NCBI Taxonomy" id="402596"/>
    <lineage>
        <taxon>Bacteria</taxon>
        <taxon>Bacillati</taxon>
        <taxon>Actinomycetota</taxon>
        <taxon>Actinomycetes</taxon>
        <taxon>Propionibacteriales</taxon>
        <taxon>Nocardioidaceae</taxon>
        <taxon>Nocardioides</taxon>
    </lineage>
</organism>
<dbReference type="RefSeq" id="WP_090968464.1">
    <property type="nucleotide sequence ID" value="NZ_FNRT01000002.1"/>
</dbReference>
<dbReference type="OrthoDB" id="3786712at2"/>
<keyword evidence="3" id="KW-1185">Reference proteome</keyword>
<evidence type="ECO:0008006" key="4">
    <source>
        <dbReference type="Google" id="ProtNLM"/>
    </source>
</evidence>
<feature type="signal peptide" evidence="1">
    <location>
        <begin position="1"/>
        <end position="24"/>
    </location>
</feature>
<evidence type="ECO:0000313" key="3">
    <source>
        <dbReference type="Proteomes" id="UP000198742"/>
    </source>
</evidence>
<keyword evidence="1" id="KW-0732">Signal</keyword>
<gene>
    <name evidence="2" type="ORF">SAMN04489844_1407</name>
</gene>
<evidence type="ECO:0000313" key="2">
    <source>
        <dbReference type="EMBL" id="SEB96205.1"/>
    </source>
</evidence>
<dbReference type="Proteomes" id="UP000198742">
    <property type="component" value="Unassembled WGS sequence"/>
</dbReference>
<dbReference type="AlphaFoldDB" id="A0A1H4NMN4"/>
<dbReference type="STRING" id="402596.SAMN04489844_1407"/>
<feature type="chain" id="PRO_5038421051" description="Lipoprotein" evidence="1">
    <location>
        <begin position="25"/>
        <end position="160"/>
    </location>
</feature>
<name>A0A1H4NMN4_9ACTN</name>
<dbReference type="EMBL" id="FNRT01000002">
    <property type="protein sequence ID" value="SEB96205.1"/>
    <property type="molecule type" value="Genomic_DNA"/>
</dbReference>
<proteinExistence type="predicted"/>
<reference evidence="3" key="1">
    <citation type="submission" date="2016-10" db="EMBL/GenBank/DDBJ databases">
        <authorList>
            <person name="Varghese N."/>
            <person name="Submissions S."/>
        </authorList>
    </citation>
    <scope>NUCLEOTIDE SEQUENCE [LARGE SCALE GENOMIC DNA]</scope>
    <source>
        <strain evidence="3">DSM 22017</strain>
    </source>
</reference>
<evidence type="ECO:0000256" key="1">
    <source>
        <dbReference type="SAM" id="SignalP"/>
    </source>
</evidence>
<protein>
    <recommendedName>
        <fullName evidence="4">Lipoprotein</fullName>
    </recommendedName>
</protein>